<organism evidence="1">
    <name type="scientific">Anopheles darlingi</name>
    <name type="common">Mosquito</name>
    <dbReference type="NCBI Taxonomy" id="43151"/>
    <lineage>
        <taxon>Eukaryota</taxon>
        <taxon>Metazoa</taxon>
        <taxon>Ecdysozoa</taxon>
        <taxon>Arthropoda</taxon>
        <taxon>Hexapoda</taxon>
        <taxon>Insecta</taxon>
        <taxon>Pterygota</taxon>
        <taxon>Neoptera</taxon>
        <taxon>Endopterygota</taxon>
        <taxon>Diptera</taxon>
        <taxon>Nematocera</taxon>
        <taxon>Culicoidea</taxon>
        <taxon>Culicidae</taxon>
        <taxon>Anophelinae</taxon>
        <taxon>Anopheles</taxon>
    </lineage>
</organism>
<accession>A0A2M4DDZ3</accession>
<proteinExistence type="predicted"/>
<protein>
    <submittedName>
        <fullName evidence="1">Putative secreted protein</fullName>
    </submittedName>
</protein>
<dbReference type="AlphaFoldDB" id="A0A2M4DDZ3"/>
<evidence type="ECO:0000313" key="1">
    <source>
        <dbReference type="EMBL" id="MBW75776.1"/>
    </source>
</evidence>
<reference evidence="1" key="1">
    <citation type="submission" date="2018-01" db="EMBL/GenBank/DDBJ databases">
        <title>An insight into the sialome of Amazonian anophelines.</title>
        <authorList>
            <person name="Ribeiro J.M."/>
            <person name="Scarpassa V."/>
            <person name="Calvo E."/>
        </authorList>
    </citation>
    <scope>NUCLEOTIDE SEQUENCE</scope>
</reference>
<dbReference type="EMBL" id="GGFL01011598">
    <property type="protein sequence ID" value="MBW75776.1"/>
    <property type="molecule type" value="Transcribed_RNA"/>
</dbReference>
<name>A0A2M4DDZ3_ANODA</name>
<sequence length="83" mass="9641">MYVLCDRKRRLHACWWSAIVLVHMSTCCTGRCVIPIRVLCRRILRCFLSELPNCRTGPCYLQRTAELDYSILSPSHPLISTRS</sequence>